<reference evidence="3" key="1">
    <citation type="journal article" date="2008" name="Nat. Genet.">
        <title>The Pristionchus pacificus genome provides a unique perspective on nematode lifestyle and parasitism.</title>
        <authorList>
            <person name="Dieterich C."/>
            <person name="Clifton S.W."/>
            <person name="Schuster L.N."/>
            <person name="Chinwalla A."/>
            <person name="Delehaunty K."/>
            <person name="Dinkelacker I."/>
            <person name="Fulton L."/>
            <person name="Fulton R."/>
            <person name="Godfrey J."/>
            <person name="Minx P."/>
            <person name="Mitreva M."/>
            <person name="Roeseler W."/>
            <person name="Tian H."/>
            <person name="Witte H."/>
            <person name="Yang S.P."/>
            <person name="Wilson R.K."/>
            <person name="Sommer R.J."/>
        </authorList>
    </citation>
    <scope>NUCLEOTIDE SEQUENCE [LARGE SCALE GENOMIC DNA]</scope>
    <source>
        <strain evidence="3">PS312</strain>
    </source>
</reference>
<gene>
    <name evidence="2" type="primary">WBGene00101463</name>
</gene>
<dbReference type="Proteomes" id="UP000005239">
    <property type="component" value="Unassembled WGS sequence"/>
</dbReference>
<evidence type="ECO:0000313" key="2">
    <source>
        <dbReference type="EnsemblMetazoa" id="PPA11909.1"/>
    </source>
</evidence>
<evidence type="ECO:0000313" key="3">
    <source>
        <dbReference type="Proteomes" id="UP000005239"/>
    </source>
</evidence>
<name>A0A2A6CX58_PRIPA</name>
<reference evidence="2" key="2">
    <citation type="submission" date="2022-06" db="UniProtKB">
        <authorList>
            <consortium name="EnsemblMetazoa"/>
        </authorList>
    </citation>
    <scope>IDENTIFICATION</scope>
    <source>
        <strain evidence="2">PS312</strain>
    </source>
</reference>
<accession>A0A8R1YBK4</accession>
<organism evidence="2 3">
    <name type="scientific">Pristionchus pacificus</name>
    <name type="common">Parasitic nematode worm</name>
    <dbReference type="NCBI Taxonomy" id="54126"/>
    <lineage>
        <taxon>Eukaryota</taxon>
        <taxon>Metazoa</taxon>
        <taxon>Ecdysozoa</taxon>
        <taxon>Nematoda</taxon>
        <taxon>Chromadorea</taxon>
        <taxon>Rhabditida</taxon>
        <taxon>Rhabditina</taxon>
        <taxon>Diplogasteromorpha</taxon>
        <taxon>Diplogasteroidea</taxon>
        <taxon>Neodiplogasteridae</taxon>
        <taxon>Pristionchus</taxon>
    </lineage>
</organism>
<dbReference type="AlphaFoldDB" id="A0A2A6CX58"/>
<evidence type="ECO:0000256" key="1">
    <source>
        <dbReference type="SAM" id="MobiDB-lite"/>
    </source>
</evidence>
<feature type="region of interest" description="Disordered" evidence="1">
    <location>
        <begin position="228"/>
        <end position="275"/>
    </location>
</feature>
<sequence>MSTTGLGIAPLGAAVVMSQEDESLATVLRWQTKSFEYARSPDRLLSLMAKGFETMGKILLEDAVNDDVRYALMMLDSQRSCAVRFENNSDEAVRSTMYGFIESVHATLFKLTEKIAAIESSPKDSRESMDQNTQTEEVEDETRSNASLADVEDNSMGFNQAHCSHSTAPSYVAPKEEELLEDAQPIHDRVKISELFDKTDCDSKDVIMLDESNMAGTSFGGNVFQEGNDEYGNEFSHQNSMMSSSSNSRKRKSAQHEDQDPNKTPYLSKRSATQMECPDPNCEFRTDVLPSWISHLYRKHNTTPDLANFAARCECGTLCISNSHSRFCSISNFTVVRIRDGPMRRLAELPTESAEVEASSALSSMKPLEAAGGSGFTSQPPLVDLEADTPKCMIRNCDPSHVTLDDTFPFFLIPCHVNYSNAKEESRPQTMTGYVTHLVRKHNTSLLKEGYYLLCGCGTIGTCKNLCHKHSKEAKSNVRAADGIKRDADGPNEESAAAAAAVAAPPLLNFIDLPAHFLVAHKLTYSEMAAFRLTCRKALDAVDHCGRTHHTLDVTRLVGELWPEKRSQDDPHFAFLVGQAHVLAGPRPDQLDRFRRHRSARRFPAGSRVTPRRNVKTLSLIGAVAGPNVWAALARLFPGVRNVRFTEAVAHFPDEIVHEVAARGVMAADIFVEQQALEQNGQLDAQRVLSLRCLKRLFPAARAMYVD</sequence>
<keyword evidence="3" id="KW-1185">Reference proteome</keyword>
<dbReference type="EnsemblMetazoa" id="PPA11909.1">
    <property type="protein sequence ID" value="PPA11909.1"/>
    <property type="gene ID" value="WBGene00101463"/>
</dbReference>
<accession>A0A2A6CX58</accession>
<feature type="region of interest" description="Disordered" evidence="1">
    <location>
        <begin position="120"/>
        <end position="145"/>
    </location>
</feature>
<proteinExistence type="predicted"/>
<protein>
    <submittedName>
        <fullName evidence="2">Uncharacterized protein</fullName>
    </submittedName>
</protein>